<dbReference type="RefSeq" id="WP_168524842.1">
    <property type="nucleotide sequence ID" value="NZ_CALYLA010000030.1"/>
</dbReference>
<comment type="caution">
    <text evidence="1">The sequence shown here is derived from an EMBL/GenBank/DDBJ whole genome shotgun (WGS) entry which is preliminary data.</text>
</comment>
<keyword evidence="2" id="KW-1185">Reference proteome</keyword>
<organism evidence="1 2">
    <name type="scientific">Vibrio aestuarianus</name>
    <dbReference type="NCBI Taxonomy" id="28171"/>
    <lineage>
        <taxon>Bacteria</taxon>
        <taxon>Pseudomonadati</taxon>
        <taxon>Pseudomonadota</taxon>
        <taxon>Gammaproteobacteria</taxon>
        <taxon>Vibrionales</taxon>
        <taxon>Vibrionaceae</taxon>
        <taxon>Vibrio</taxon>
    </lineage>
</organism>
<reference evidence="1" key="1">
    <citation type="submission" date="2022-06" db="EMBL/GenBank/DDBJ databases">
        <authorList>
            <person name="Goudenege D."/>
            <person name="Le Roux F."/>
        </authorList>
    </citation>
    <scope>NUCLEOTIDE SEQUENCE</scope>
    <source>
        <strain evidence="1">12-063</strain>
    </source>
</reference>
<evidence type="ECO:0000313" key="2">
    <source>
        <dbReference type="Proteomes" id="UP001152658"/>
    </source>
</evidence>
<evidence type="ECO:0000313" key="1">
    <source>
        <dbReference type="EMBL" id="CAH8204080.1"/>
    </source>
</evidence>
<proteinExistence type="predicted"/>
<sequence>MQLIEMIEALKTIGVIFDQKNLQESIRKHNIQCRFLEVIDLATKNNLDLSKDIVKFSIITVVINYEELHSKLEAAMLKLLTTNEPLIISAIKKTSEFNQLLDILGESKVRRVR</sequence>
<accession>A0ABM9FKG9</accession>
<dbReference type="Proteomes" id="UP001152658">
    <property type="component" value="Unassembled WGS sequence"/>
</dbReference>
<name>A0ABM9FKG9_9VIBR</name>
<dbReference type="EMBL" id="CALYLK010000008">
    <property type="protein sequence ID" value="CAH8204080.1"/>
    <property type="molecule type" value="Genomic_DNA"/>
</dbReference>
<gene>
    <name evidence="1" type="ORF">VAE063_1070007</name>
</gene>
<protein>
    <submittedName>
        <fullName evidence="1">Uncharacterized protein</fullName>
    </submittedName>
</protein>